<gene>
    <name evidence="3" type="ORF">NNL22_02235</name>
</gene>
<feature type="transmembrane region" description="Helical" evidence="2">
    <location>
        <begin position="42"/>
        <end position="64"/>
    </location>
</feature>
<dbReference type="RefSeq" id="WP_251812715.1">
    <property type="nucleotide sequence ID" value="NZ_CP101527.1"/>
</dbReference>
<dbReference type="Proteomes" id="UP001164472">
    <property type="component" value="Chromosome"/>
</dbReference>
<keyword evidence="2" id="KW-0812">Transmembrane</keyword>
<name>A0A9E8KPK1_9ALTE</name>
<protein>
    <recommendedName>
        <fullName evidence="5">Tetratricopeptide repeat protein</fullName>
    </recommendedName>
</protein>
<keyword evidence="2" id="KW-0472">Membrane</keyword>
<evidence type="ECO:0008006" key="5">
    <source>
        <dbReference type="Google" id="ProtNLM"/>
    </source>
</evidence>
<dbReference type="SUPFAM" id="SSF48452">
    <property type="entry name" value="TPR-like"/>
    <property type="match status" value="1"/>
</dbReference>
<organism evidence="3 4">
    <name type="scientific">Alkalimarinus sediminis</name>
    <dbReference type="NCBI Taxonomy" id="1632866"/>
    <lineage>
        <taxon>Bacteria</taxon>
        <taxon>Pseudomonadati</taxon>
        <taxon>Pseudomonadota</taxon>
        <taxon>Gammaproteobacteria</taxon>
        <taxon>Alteromonadales</taxon>
        <taxon>Alteromonadaceae</taxon>
        <taxon>Alkalimarinus</taxon>
    </lineage>
</organism>
<dbReference type="SMART" id="SM00028">
    <property type="entry name" value="TPR"/>
    <property type="match status" value="2"/>
</dbReference>
<dbReference type="KEGG" id="asem:NNL22_02235"/>
<proteinExistence type="predicted"/>
<evidence type="ECO:0000256" key="2">
    <source>
        <dbReference type="SAM" id="Phobius"/>
    </source>
</evidence>
<keyword evidence="4" id="KW-1185">Reference proteome</keyword>
<keyword evidence="2" id="KW-1133">Transmembrane helix</keyword>
<sequence>MSLMNDMLRDLEKRQAPDRTQQIEAQGYGALTQKSESHASRAVILLLGVIIIMLMALAVGWWYFQTTPQAGSGSVGTGSVVENNSSHTPRAEGRVDRTEAPVAIAEQASNLAPPSSKIEQPQKPSIAPVVPSEVEHHASKPKPERHTAATHAAKETNPRDGANDDVAKKSSSVAAKPTPTTTPRSTTSLALANADVEKKSVEQKSVEKPRVETQSVDKVSVDAKSAHKTDAKALATYKSATDTQTIANSPKREAGAINKVLVISPEQRDEQMVDAAEALVDKGDRQDAKTQLMGFIDKYDTDVKSRALLVSLLMQDGHMVSANALLTDDKVAESSHLRRLKAHWLTQNGQTDEAIALLNSARPAIEADPEYHVLLAALYQQQGFSSEAVAAYAELISYNPDVADWWAGMAIALDSRQQYPSAKRAYQKALQMDGLRFELADFARQRLATLGG</sequence>
<feature type="compositionally biased region" description="Basic and acidic residues" evidence="1">
    <location>
        <begin position="7"/>
        <end position="17"/>
    </location>
</feature>
<dbReference type="InterPro" id="IPR019734">
    <property type="entry name" value="TPR_rpt"/>
</dbReference>
<feature type="region of interest" description="Disordered" evidence="1">
    <location>
        <begin position="1"/>
        <end position="21"/>
    </location>
</feature>
<feature type="compositionally biased region" description="Basic and acidic residues" evidence="1">
    <location>
        <begin position="133"/>
        <end position="168"/>
    </location>
</feature>
<dbReference type="AlphaFoldDB" id="A0A9E8KPK1"/>
<accession>A0A9E8KPK1</accession>
<feature type="compositionally biased region" description="Low complexity" evidence="1">
    <location>
        <begin position="77"/>
        <end position="86"/>
    </location>
</feature>
<feature type="compositionally biased region" description="Low complexity" evidence="1">
    <location>
        <begin position="170"/>
        <end position="190"/>
    </location>
</feature>
<feature type="compositionally biased region" description="Polar residues" evidence="1">
    <location>
        <begin position="107"/>
        <end position="123"/>
    </location>
</feature>
<evidence type="ECO:0000256" key="1">
    <source>
        <dbReference type="SAM" id="MobiDB-lite"/>
    </source>
</evidence>
<feature type="compositionally biased region" description="Basic and acidic residues" evidence="1">
    <location>
        <begin position="89"/>
        <end position="99"/>
    </location>
</feature>
<dbReference type="EMBL" id="CP101527">
    <property type="protein sequence ID" value="UZW75443.1"/>
    <property type="molecule type" value="Genomic_DNA"/>
</dbReference>
<feature type="region of interest" description="Disordered" evidence="1">
    <location>
        <begin position="72"/>
        <end position="223"/>
    </location>
</feature>
<evidence type="ECO:0000313" key="4">
    <source>
        <dbReference type="Proteomes" id="UP001164472"/>
    </source>
</evidence>
<feature type="compositionally biased region" description="Basic and acidic residues" evidence="1">
    <location>
        <begin position="195"/>
        <end position="211"/>
    </location>
</feature>
<evidence type="ECO:0000313" key="3">
    <source>
        <dbReference type="EMBL" id="UZW75443.1"/>
    </source>
</evidence>
<reference evidence="3" key="1">
    <citation type="submission" date="2022-07" db="EMBL/GenBank/DDBJ databases">
        <title>Alkalimarinus sp. nov., isolated from gut of a Alitta virens.</title>
        <authorList>
            <person name="Yang A.I."/>
            <person name="Shin N.-R."/>
        </authorList>
    </citation>
    <scope>NUCLEOTIDE SEQUENCE</scope>
    <source>
        <strain evidence="3">FA028</strain>
    </source>
</reference>
<dbReference type="InterPro" id="IPR011990">
    <property type="entry name" value="TPR-like_helical_dom_sf"/>
</dbReference>
<dbReference type="Gene3D" id="1.25.40.10">
    <property type="entry name" value="Tetratricopeptide repeat domain"/>
    <property type="match status" value="1"/>
</dbReference>